<dbReference type="EMBL" id="JAFIQS010000016">
    <property type="protein sequence ID" value="KAG5163079.1"/>
    <property type="molecule type" value="Genomic_DNA"/>
</dbReference>
<evidence type="ECO:0000313" key="2">
    <source>
        <dbReference type="EMBL" id="KAG5163079.1"/>
    </source>
</evidence>
<proteinExistence type="predicted"/>
<comment type="caution">
    <text evidence="2">The sequence shown here is derived from an EMBL/GenBank/DDBJ whole genome shotgun (WGS) entry which is preliminary data.</text>
</comment>
<feature type="region of interest" description="Disordered" evidence="1">
    <location>
        <begin position="157"/>
        <end position="193"/>
    </location>
</feature>
<reference evidence="2" key="1">
    <citation type="submission" date="2021-02" db="EMBL/GenBank/DDBJ databases">
        <title>Psilocybe cubensis genome.</title>
        <authorList>
            <person name="Mckernan K.J."/>
            <person name="Crawford S."/>
            <person name="Trippe A."/>
            <person name="Kane L.T."/>
            <person name="Mclaughlin S."/>
        </authorList>
    </citation>
    <scope>NUCLEOTIDE SEQUENCE [LARGE SCALE GENOMIC DNA]</scope>
    <source>
        <strain evidence="2">MGC-MH-2018</strain>
    </source>
</reference>
<dbReference type="OrthoDB" id="2692094at2759"/>
<protein>
    <submittedName>
        <fullName evidence="2">Uncharacterized protein</fullName>
    </submittedName>
</protein>
<accession>A0A8H7XPB1</accession>
<organism evidence="2">
    <name type="scientific">Psilocybe cubensis</name>
    <name type="common">Psychedelic mushroom</name>
    <name type="synonym">Stropharia cubensis</name>
    <dbReference type="NCBI Taxonomy" id="181762"/>
    <lineage>
        <taxon>Eukaryota</taxon>
        <taxon>Fungi</taxon>
        <taxon>Dikarya</taxon>
        <taxon>Basidiomycota</taxon>
        <taxon>Agaricomycotina</taxon>
        <taxon>Agaricomycetes</taxon>
        <taxon>Agaricomycetidae</taxon>
        <taxon>Agaricales</taxon>
        <taxon>Agaricineae</taxon>
        <taxon>Strophariaceae</taxon>
        <taxon>Psilocybe</taxon>
    </lineage>
</organism>
<feature type="compositionally biased region" description="Acidic residues" evidence="1">
    <location>
        <begin position="181"/>
        <end position="193"/>
    </location>
</feature>
<dbReference type="AlphaFoldDB" id="A0A8H7XPB1"/>
<sequence>MSTSKHHKLYLYLFMDEYGDDAAVTESFVSQLEDHILSWVLGHSDGEQNVIYSDEQHAQVNILGDRVYIHKVLRINYTTYDMQREQDSINPRNHCNVMTLSRDGDPRSFHHPYLFVDRDMFICYLGYGIGHKSTNDYTWNMRPVYFGHYAELEEEFQEVGDDADKGNLPITAKQEAAMDASESEDDNDSEQED</sequence>
<name>A0A8H7XPB1_PSICU</name>
<gene>
    <name evidence="2" type="ORF">JR316_011946</name>
</gene>
<evidence type="ECO:0000256" key="1">
    <source>
        <dbReference type="SAM" id="MobiDB-lite"/>
    </source>
</evidence>